<protein>
    <recommendedName>
        <fullName evidence="4">DUF4235 domain-containing protein</fullName>
    </recommendedName>
</protein>
<keyword evidence="3" id="KW-1185">Reference proteome</keyword>
<dbReference type="RefSeq" id="WP_176277884.1">
    <property type="nucleotide sequence ID" value="NZ_JABWMH010000001.1"/>
</dbReference>
<gene>
    <name evidence="2" type="ORF">HUO14_00130</name>
</gene>
<feature type="region of interest" description="Disordered" evidence="1">
    <location>
        <begin position="24"/>
        <end position="48"/>
    </location>
</feature>
<evidence type="ECO:0000313" key="3">
    <source>
        <dbReference type="Proteomes" id="UP000652427"/>
    </source>
</evidence>
<feature type="compositionally biased region" description="Polar residues" evidence="1">
    <location>
        <begin position="34"/>
        <end position="48"/>
    </location>
</feature>
<proteinExistence type="predicted"/>
<feature type="compositionally biased region" description="Basic and acidic residues" evidence="1">
    <location>
        <begin position="24"/>
        <end position="33"/>
    </location>
</feature>
<organism evidence="2 3">
    <name type="scientific">Parasphingorhabdus flavimaris</name>
    <dbReference type="NCBI Taxonomy" id="266812"/>
    <lineage>
        <taxon>Bacteria</taxon>
        <taxon>Pseudomonadati</taxon>
        <taxon>Pseudomonadota</taxon>
        <taxon>Alphaproteobacteria</taxon>
        <taxon>Sphingomonadales</taxon>
        <taxon>Sphingomonadaceae</taxon>
        <taxon>Parasphingorhabdus</taxon>
    </lineage>
</organism>
<evidence type="ECO:0000256" key="1">
    <source>
        <dbReference type="SAM" id="MobiDB-lite"/>
    </source>
</evidence>
<sequence length="48" mass="5366">MKYFWRTLTAAAVSVAVRTVMKKMQERSEKKQDGANSVNDPVSAHNPS</sequence>
<dbReference type="EMBL" id="JABWMH010000001">
    <property type="protein sequence ID" value="NVD26304.1"/>
    <property type="molecule type" value="Genomic_DNA"/>
</dbReference>
<evidence type="ECO:0000313" key="2">
    <source>
        <dbReference type="EMBL" id="NVD26304.1"/>
    </source>
</evidence>
<dbReference type="Proteomes" id="UP000652427">
    <property type="component" value="Unassembled WGS sequence"/>
</dbReference>
<reference evidence="2 3" key="1">
    <citation type="submission" date="2020-06" db="EMBL/GenBank/DDBJ databases">
        <authorList>
            <person name="Kim S.-J."/>
            <person name="Park S.-J."/>
        </authorList>
    </citation>
    <scope>NUCLEOTIDE SEQUENCE [LARGE SCALE GENOMIC DNA]</scope>
    <source>
        <strain evidence="2 3">SW-151</strain>
    </source>
</reference>
<accession>A0ABX2MXX2</accession>
<comment type="caution">
    <text evidence="2">The sequence shown here is derived from an EMBL/GenBank/DDBJ whole genome shotgun (WGS) entry which is preliminary data.</text>
</comment>
<evidence type="ECO:0008006" key="4">
    <source>
        <dbReference type="Google" id="ProtNLM"/>
    </source>
</evidence>
<name>A0ABX2MXX2_9SPHN</name>